<keyword evidence="8" id="KW-0999">Mitochondrion inner membrane</keyword>
<evidence type="ECO:0000256" key="9">
    <source>
        <dbReference type="ARBA" id="ARBA00022982"/>
    </source>
</evidence>
<evidence type="ECO:0000256" key="2">
    <source>
        <dbReference type="ARBA" id="ARBA00004569"/>
    </source>
</evidence>
<dbReference type="PANTHER" id="PTHR20900">
    <property type="entry name" value="NADH:UBIQUINONE OXIDOREDUCTASE B18-LIKE SUBUNIT"/>
    <property type="match status" value="1"/>
</dbReference>
<name>A0A7R9GG46_9CRUS</name>
<gene>
    <name evidence="13" type="ORF">NMOB1V02_LOCUS7323</name>
</gene>
<evidence type="ECO:0000313" key="13">
    <source>
        <dbReference type="EMBL" id="CAD7279655.1"/>
    </source>
</evidence>
<dbReference type="Proteomes" id="UP000678499">
    <property type="component" value="Unassembled WGS sequence"/>
</dbReference>
<dbReference type="PROSITE" id="PS51808">
    <property type="entry name" value="CHCH"/>
    <property type="match status" value="1"/>
</dbReference>
<dbReference type="EMBL" id="CAJPEX010001732">
    <property type="protein sequence ID" value="CAG0919807.1"/>
    <property type="molecule type" value="Genomic_DNA"/>
</dbReference>
<comment type="similarity">
    <text evidence="4">Belongs to the complex I NDUFB7 subunit family.</text>
</comment>
<dbReference type="GO" id="GO:0005743">
    <property type="term" value="C:mitochondrial inner membrane"/>
    <property type="evidence" value="ECO:0007669"/>
    <property type="project" value="UniProtKB-SubCell"/>
</dbReference>
<comment type="subcellular location">
    <subcellularLocation>
        <location evidence="3">Mitochondrion inner membrane</location>
        <topology evidence="3">Peripheral membrane protein</topology>
    </subcellularLocation>
    <subcellularLocation>
        <location evidence="2">Mitochondrion intermembrane space</location>
    </subcellularLocation>
</comment>
<keyword evidence="12" id="KW-1015">Disulfide bond</keyword>
<comment type="function">
    <text evidence="1">Accessory subunit of the mitochondrial membrane respiratory chain NADH dehydrogenase (Complex I), that is believed not to be involved in catalysis. Complex I functions in the transfer of electrons from NADH to the respiratory chain. The immediate electron acceptor for the enzyme is believed to be ubiquinone.</text>
</comment>
<protein>
    <recommendedName>
        <fullName evidence="5">NADH dehydrogenase [ubiquinone] 1 beta subcomplex subunit 7</fullName>
    </recommendedName>
</protein>
<dbReference type="PANTHER" id="PTHR20900:SF0">
    <property type="entry name" value="NADH DEHYDROGENASE [UBIQUINONE] 1 BETA SUBCOMPLEX SUBUNIT 7"/>
    <property type="match status" value="1"/>
</dbReference>
<keyword evidence="7" id="KW-0679">Respiratory chain</keyword>
<accession>A0A7R9GG46</accession>
<evidence type="ECO:0000256" key="11">
    <source>
        <dbReference type="ARBA" id="ARBA00023136"/>
    </source>
</evidence>
<dbReference type="AlphaFoldDB" id="A0A7R9GG46"/>
<keyword evidence="10" id="KW-0496">Mitochondrion</keyword>
<sequence length="131" mass="15595">MGQAMGTYVNRRILDPEYTPNQDEFTRIDPQYGFLEGRKPRVMVATVEEMDAAQIAPRNRDYCAHYLIRFKACKKRNFPFVTRCSHEKHDWDYCLYEDFVLRMKEFEREKRLLQRQKRKGLPGVSGQPEAA</sequence>
<dbReference type="EMBL" id="OA883769">
    <property type="protein sequence ID" value="CAD7279655.1"/>
    <property type="molecule type" value="Genomic_DNA"/>
</dbReference>
<dbReference type="InterPro" id="IPR008698">
    <property type="entry name" value="NDUB7"/>
</dbReference>
<evidence type="ECO:0000256" key="7">
    <source>
        <dbReference type="ARBA" id="ARBA00022660"/>
    </source>
</evidence>
<keyword evidence="14" id="KW-1185">Reference proteome</keyword>
<evidence type="ECO:0000256" key="3">
    <source>
        <dbReference type="ARBA" id="ARBA00004637"/>
    </source>
</evidence>
<evidence type="ECO:0000256" key="4">
    <source>
        <dbReference type="ARBA" id="ARBA00008006"/>
    </source>
</evidence>
<evidence type="ECO:0000256" key="6">
    <source>
        <dbReference type="ARBA" id="ARBA00022448"/>
    </source>
</evidence>
<keyword evidence="11" id="KW-0472">Membrane</keyword>
<keyword evidence="6" id="KW-0813">Transport</keyword>
<evidence type="ECO:0000256" key="10">
    <source>
        <dbReference type="ARBA" id="ARBA00023128"/>
    </source>
</evidence>
<proteinExistence type="inferred from homology"/>
<evidence type="ECO:0000313" key="14">
    <source>
        <dbReference type="Proteomes" id="UP000678499"/>
    </source>
</evidence>
<dbReference type="Pfam" id="PF05676">
    <property type="entry name" value="NDUF_B7"/>
    <property type="match status" value="1"/>
</dbReference>
<organism evidence="13">
    <name type="scientific">Notodromas monacha</name>
    <dbReference type="NCBI Taxonomy" id="399045"/>
    <lineage>
        <taxon>Eukaryota</taxon>
        <taxon>Metazoa</taxon>
        <taxon>Ecdysozoa</taxon>
        <taxon>Arthropoda</taxon>
        <taxon>Crustacea</taxon>
        <taxon>Oligostraca</taxon>
        <taxon>Ostracoda</taxon>
        <taxon>Podocopa</taxon>
        <taxon>Podocopida</taxon>
        <taxon>Cypridocopina</taxon>
        <taxon>Cypridoidea</taxon>
        <taxon>Cyprididae</taxon>
        <taxon>Notodromas</taxon>
    </lineage>
</organism>
<evidence type="ECO:0000256" key="1">
    <source>
        <dbReference type="ARBA" id="ARBA00003195"/>
    </source>
</evidence>
<dbReference type="OrthoDB" id="268414at2759"/>
<evidence type="ECO:0000256" key="12">
    <source>
        <dbReference type="ARBA" id="ARBA00023157"/>
    </source>
</evidence>
<evidence type="ECO:0000256" key="5">
    <source>
        <dbReference type="ARBA" id="ARBA00018677"/>
    </source>
</evidence>
<keyword evidence="9" id="KW-0249">Electron transport</keyword>
<reference evidence="13" key="1">
    <citation type="submission" date="2020-11" db="EMBL/GenBank/DDBJ databases">
        <authorList>
            <person name="Tran Van P."/>
        </authorList>
    </citation>
    <scope>NUCLEOTIDE SEQUENCE</scope>
</reference>
<evidence type="ECO:0000256" key="8">
    <source>
        <dbReference type="ARBA" id="ARBA00022792"/>
    </source>
</evidence>
<dbReference type="GO" id="GO:0005758">
    <property type="term" value="C:mitochondrial intermembrane space"/>
    <property type="evidence" value="ECO:0007669"/>
    <property type="project" value="UniProtKB-SubCell"/>
</dbReference>